<evidence type="ECO:0000313" key="1">
    <source>
        <dbReference type="EMBL" id="DAD95135.1"/>
    </source>
</evidence>
<dbReference type="EMBL" id="BK015191">
    <property type="protein sequence ID" value="DAD95135.1"/>
    <property type="molecule type" value="Genomic_DNA"/>
</dbReference>
<protein>
    <submittedName>
        <fullName evidence="1">Uncharacterized protein</fullName>
    </submittedName>
</protein>
<reference evidence="1" key="1">
    <citation type="journal article" date="2021" name="Proc. Natl. Acad. Sci. U.S.A.">
        <title>A Catalog of Tens of Thousands of Viruses from Human Metagenomes Reveals Hidden Associations with Chronic Diseases.</title>
        <authorList>
            <person name="Tisza M.J."/>
            <person name="Buck C.B."/>
        </authorList>
    </citation>
    <scope>NUCLEOTIDE SEQUENCE</scope>
    <source>
        <strain evidence="1">CtsNK10</strain>
    </source>
</reference>
<accession>A0A8S5NLB4</accession>
<name>A0A8S5NLB4_9CAUD</name>
<proteinExistence type="predicted"/>
<organism evidence="1">
    <name type="scientific">Podoviridae sp. ctsNK10</name>
    <dbReference type="NCBI Taxonomy" id="2826582"/>
    <lineage>
        <taxon>Viruses</taxon>
        <taxon>Duplodnaviria</taxon>
        <taxon>Heunggongvirae</taxon>
        <taxon>Uroviricota</taxon>
        <taxon>Caudoviricetes</taxon>
    </lineage>
</organism>
<sequence length="29" mass="3702">MRKQKDLLTSELSELHRRLHLKCRRKRNR</sequence>